<reference evidence="2 4" key="1">
    <citation type="submission" date="2014-08" db="EMBL/GenBank/DDBJ databases">
        <title>Complete genome sequence of Corynebacterium flavescens OJ8(T)(=DSM 20296(T)), isolated from cheese.</title>
        <authorList>
            <person name="Ruckert C."/>
            <person name="Albersmeier A."/>
            <person name="Winkler A."/>
            <person name="Kalinowski J."/>
        </authorList>
    </citation>
    <scope>NUCLEOTIDE SEQUENCE [LARGE SCALE GENOMIC DNA]</scope>
    <source>
        <strain evidence="2 4">OJ8</strain>
    </source>
</reference>
<keyword evidence="1" id="KW-0472">Membrane</keyword>
<name>A0A1L7CLY2_CORFL</name>
<organism evidence="2 4">
    <name type="scientific">Corynebacterium flavescens</name>
    <dbReference type="NCBI Taxonomy" id="28028"/>
    <lineage>
        <taxon>Bacteria</taxon>
        <taxon>Bacillati</taxon>
        <taxon>Actinomycetota</taxon>
        <taxon>Actinomycetes</taxon>
        <taxon>Mycobacteriales</taxon>
        <taxon>Corynebacteriaceae</taxon>
        <taxon>Corynebacterium</taxon>
    </lineage>
</organism>
<dbReference type="STRING" id="28028.CFLV_06485"/>
<keyword evidence="4" id="KW-1185">Reference proteome</keyword>
<dbReference type="Proteomes" id="UP000315353">
    <property type="component" value="Unassembled WGS sequence"/>
</dbReference>
<gene>
    <name evidence="3" type="ORF">CFL01nite_16700</name>
    <name evidence="2" type="ORF">CFLV_06485</name>
</gene>
<reference evidence="3 5" key="2">
    <citation type="submission" date="2019-06" db="EMBL/GenBank/DDBJ databases">
        <title>Whole genome shotgun sequence of Corynebacterium flavescens NBRC 14136.</title>
        <authorList>
            <person name="Hosoyama A."/>
            <person name="Uohara A."/>
            <person name="Ohji S."/>
            <person name="Ichikawa N."/>
        </authorList>
    </citation>
    <scope>NUCLEOTIDE SEQUENCE [LARGE SCALE GENOMIC DNA]</scope>
    <source>
        <strain evidence="3 5">NBRC 14136</strain>
    </source>
</reference>
<dbReference type="OrthoDB" id="4412029at2"/>
<dbReference type="AlphaFoldDB" id="A0A1L7CLY2"/>
<proteinExistence type="predicted"/>
<dbReference type="InterPro" id="IPR046498">
    <property type="entry name" value="Rv1476-like"/>
</dbReference>
<feature type="transmembrane region" description="Helical" evidence="1">
    <location>
        <begin position="125"/>
        <end position="147"/>
    </location>
</feature>
<evidence type="ECO:0000256" key="1">
    <source>
        <dbReference type="SAM" id="Phobius"/>
    </source>
</evidence>
<evidence type="ECO:0000313" key="3">
    <source>
        <dbReference type="EMBL" id="GEB98175.1"/>
    </source>
</evidence>
<dbReference type="Pfam" id="PF20381">
    <property type="entry name" value="Rv1476"/>
    <property type="match status" value="1"/>
</dbReference>
<dbReference type="RefSeq" id="WP_075729828.1">
    <property type="nucleotide sequence ID" value="NZ_BJNB01000026.1"/>
</dbReference>
<accession>A0A1L7CLY2</accession>
<protein>
    <recommendedName>
        <fullName evidence="6">1-deoxy-D-xylulose-5-phosphate synthase</fullName>
    </recommendedName>
</protein>
<dbReference type="Proteomes" id="UP000185479">
    <property type="component" value="Chromosome"/>
</dbReference>
<dbReference type="KEGG" id="cfc:CFLV_06485"/>
<evidence type="ECO:0000313" key="5">
    <source>
        <dbReference type="Proteomes" id="UP000315353"/>
    </source>
</evidence>
<evidence type="ECO:0000313" key="2">
    <source>
        <dbReference type="EMBL" id="APT86870.1"/>
    </source>
</evidence>
<evidence type="ECO:0008006" key="6">
    <source>
        <dbReference type="Google" id="ProtNLM"/>
    </source>
</evidence>
<keyword evidence="1" id="KW-1133">Transmembrane helix</keyword>
<sequence>MTGVDIAGLSEQLRADGVAYTNPELAADENLQGFVAGHLRPGDGIAVVDVFTPDLADLRDLASDLQQDSGLDSVIVQAPNAVSSVSDVYSRAQIESTQHGIPQGLDQASVLDHFYGGLGLDRGPVLAVALVLAVMFVAAGIAAYRAARGDAQVKK</sequence>
<dbReference type="GeneID" id="82880360"/>
<dbReference type="EMBL" id="BJNB01000026">
    <property type="protein sequence ID" value="GEB98175.1"/>
    <property type="molecule type" value="Genomic_DNA"/>
</dbReference>
<evidence type="ECO:0000313" key="4">
    <source>
        <dbReference type="Proteomes" id="UP000185479"/>
    </source>
</evidence>
<dbReference type="EMBL" id="CP009246">
    <property type="protein sequence ID" value="APT86870.1"/>
    <property type="molecule type" value="Genomic_DNA"/>
</dbReference>
<keyword evidence="1" id="KW-0812">Transmembrane</keyword>